<reference evidence="5 6" key="1">
    <citation type="submission" date="2016-10" db="EMBL/GenBank/DDBJ databases">
        <authorList>
            <person name="Cai Z."/>
        </authorList>
    </citation>
    <scope>NUCLEOTIDE SEQUENCE [LARGE SCALE GENOMIC DNA]</scope>
</reference>
<dbReference type="PANTHER" id="PTHR31906">
    <property type="entry name" value="PLASTID-LIPID-ASSOCIATED PROTEIN 4, CHLOROPLASTIC-RELATED"/>
    <property type="match status" value="1"/>
</dbReference>
<dbReference type="GO" id="GO:0009536">
    <property type="term" value="C:plastid"/>
    <property type="evidence" value="ECO:0007669"/>
    <property type="project" value="UniProtKB-SubCell"/>
</dbReference>
<dbReference type="Pfam" id="PF04755">
    <property type="entry name" value="PAP_fibrillin"/>
    <property type="match status" value="1"/>
</dbReference>
<evidence type="ECO:0000313" key="5">
    <source>
        <dbReference type="EMBL" id="SZX68922.1"/>
    </source>
</evidence>
<evidence type="ECO:0000259" key="4">
    <source>
        <dbReference type="Pfam" id="PF04755"/>
    </source>
</evidence>
<dbReference type="EMBL" id="FNXT01000890">
    <property type="protein sequence ID" value="SZX68922.1"/>
    <property type="molecule type" value="Genomic_DNA"/>
</dbReference>
<feature type="region of interest" description="Disordered" evidence="3">
    <location>
        <begin position="1"/>
        <end position="24"/>
    </location>
</feature>
<dbReference type="AlphaFoldDB" id="A0A383VVW1"/>
<dbReference type="InterPro" id="IPR039633">
    <property type="entry name" value="PAP"/>
</dbReference>
<accession>A0A383VVW1</accession>
<evidence type="ECO:0000256" key="2">
    <source>
        <dbReference type="ARBA" id="ARBA00022640"/>
    </source>
</evidence>
<name>A0A383VVW1_TETOB</name>
<gene>
    <name evidence="5" type="ORF">BQ4739_LOCUS9234</name>
</gene>
<keyword evidence="2" id="KW-0934">Plastid</keyword>
<evidence type="ECO:0000313" key="6">
    <source>
        <dbReference type="Proteomes" id="UP000256970"/>
    </source>
</evidence>
<comment type="subcellular location">
    <subcellularLocation>
        <location evidence="1">Plastid</location>
    </subcellularLocation>
</comment>
<evidence type="ECO:0000256" key="1">
    <source>
        <dbReference type="ARBA" id="ARBA00004474"/>
    </source>
</evidence>
<keyword evidence="6" id="KW-1185">Reference proteome</keyword>
<feature type="compositionally biased region" description="Polar residues" evidence="3">
    <location>
        <begin position="1"/>
        <end position="16"/>
    </location>
</feature>
<organism evidence="5 6">
    <name type="scientific">Tetradesmus obliquus</name>
    <name type="common">Green alga</name>
    <name type="synonym">Acutodesmus obliquus</name>
    <dbReference type="NCBI Taxonomy" id="3088"/>
    <lineage>
        <taxon>Eukaryota</taxon>
        <taxon>Viridiplantae</taxon>
        <taxon>Chlorophyta</taxon>
        <taxon>core chlorophytes</taxon>
        <taxon>Chlorophyceae</taxon>
        <taxon>CS clade</taxon>
        <taxon>Sphaeropleales</taxon>
        <taxon>Scenedesmaceae</taxon>
        <taxon>Tetradesmus</taxon>
    </lineage>
</organism>
<dbReference type="Proteomes" id="UP000256970">
    <property type="component" value="Unassembled WGS sequence"/>
</dbReference>
<evidence type="ECO:0000256" key="3">
    <source>
        <dbReference type="SAM" id="MobiDB-lite"/>
    </source>
</evidence>
<sequence length="224" mass="24438">MSMQVQSSLQRASSRTPARLAAGSHGCIPCRPCRSTAVRVRAAAQAAPDATKPAAAAQQLKQDIIRMSGSKYGHDVDAATREAVQAKVKQLEALQLPVKVEQGALTGSKWTTVFTTSDGTSSGKVGPFITDVVQEFPAAEPGVYYNVSSLGLVSARLRGEYAVTRDDRVDLEFKNLVLKVGPFQAAEKVFEAGQMRGYWRMSYVDGDFRVFYTNKDNLFILRKL</sequence>
<dbReference type="InterPro" id="IPR006843">
    <property type="entry name" value="PAP/fibrillin_dom"/>
</dbReference>
<feature type="domain" description="Plastid lipid-associated protein/fibrillin conserved" evidence="4">
    <location>
        <begin position="67"/>
        <end position="221"/>
    </location>
</feature>
<protein>
    <recommendedName>
        <fullName evidence="4">Plastid lipid-associated protein/fibrillin conserved domain-containing protein</fullName>
    </recommendedName>
</protein>
<proteinExistence type="predicted"/>